<feature type="domain" description="ABC transporter" evidence="9">
    <location>
        <begin position="344"/>
        <end position="554"/>
    </location>
</feature>
<organism evidence="11 12">
    <name type="scientific">Mitsuokella multacida</name>
    <dbReference type="NCBI Taxonomy" id="52226"/>
    <lineage>
        <taxon>Bacteria</taxon>
        <taxon>Bacillati</taxon>
        <taxon>Bacillota</taxon>
        <taxon>Negativicutes</taxon>
        <taxon>Selenomonadales</taxon>
        <taxon>Selenomonadaceae</taxon>
        <taxon>Mitsuokella</taxon>
    </lineage>
</organism>
<evidence type="ECO:0000256" key="1">
    <source>
        <dbReference type="ARBA" id="ARBA00004651"/>
    </source>
</evidence>
<dbReference type="PANTHER" id="PTHR24221">
    <property type="entry name" value="ATP-BINDING CASSETTE SUB-FAMILY B"/>
    <property type="match status" value="1"/>
</dbReference>
<comment type="subcellular location">
    <subcellularLocation>
        <location evidence="1">Cell membrane</location>
        <topology evidence="1">Multi-pass membrane protein</topology>
    </subcellularLocation>
</comment>
<feature type="transmembrane region" description="Helical" evidence="8">
    <location>
        <begin position="127"/>
        <end position="150"/>
    </location>
</feature>
<feature type="region of interest" description="Disordered" evidence="7">
    <location>
        <begin position="310"/>
        <end position="338"/>
    </location>
</feature>
<sequence>MTNLWKLLRLTTLLEFLPVLLVSLMALFTGLALLGASAWLVASAALMPPLYTLALGITTVRACGIGRAVFRYGERYLSHRMAFRILTEIRTSFYDRAAKVLPLRSGPARQGEFLHDLLTGADELRDFYVRALLPIAAIGTITALTTWLLAGVIGPWGLALPALYLARLVLSCASRQTGEERQRTRDAAYRSALLDAASGADELICAGREPALKRLAGPADRLLQGSLQLAHTDARRDAAENLLDTTVLMALLALLILRVTQGALSGIDLCVYFLVLQTLLVEFHTLPEAVRQGRRSLLAARFLPERQIGETAATDEKAGETERIPAPAQATSRDADAASQTPLLEAQDLSFSYRKGQGVLQGLSFRIARGQHTAIIGASGAGKTTLAELLLGVWPPDSGTLRLSGTPYHELPAGAIQQAIAALPQGSVLFAGSIRENFARYRPACKEEDIRAALRDAQLSEVVAALPQGIDTPLGEDACFLSGGQRGRLLTAITIAGREPVILLDEPTCGLDQKTAAALMAALFARVQETGQTLLTITHERILLPLFQQTIELRK</sequence>
<dbReference type="EMBL" id="QRHE01000002">
    <property type="protein sequence ID" value="RHF52839.1"/>
    <property type="molecule type" value="Genomic_DNA"/>
</dbReference>
<dbReference type="Gene3D" id="3.40.50.300">
    <property type="entry name" value="P-loop containing nucleotide triphosphate hydrolases"/>
    <property type="match status" value="1"/>
</dbReference>
<evidence type="ECO:0000313" key="12">
    <source>
        <dbReference type="Proteomes" id="UP000283442"/>
    </source>
</evidence>
<dbReference type="SMART" id="SM00382">
    <property type="entry name" value="AAA"/>
    <property type="match status" value="1"/>
</dbReference>
<dbReference type="PANTHER" id="PTHR24221:SF654">
    <property type="entry name" value="ATP-BINDING CASSETTE SUB-FAMILY B MEMBER 6"/>
    <property type="match status" value="1"/>
</dbReference>
<evidence type="ECO:0000259" key="10">
    <source>
        <dbReference type="PROSITE" id="PS50929"/>
    </source>
</evidence>
<name>A0A414NYQ7_9FIRM</name>
<dbReference type="InterPro" id="IPR036640">
    <property type="entry name" value="ABC1_TM_sf"/>
</dbReference>
<dbReference type="OrthoDB" id="9771903at2"/>
<feature type="transmembrane region" description="Helical" evidence="8">
    <location>
        <begin position="12"/>
        <end position="38"/>
    </location>
</feature>
<dbReference type="GO" id="GO:0045454">
    <property type="term" value="P:cell redox homeostasis"/>
    <property type="evidence" value="ECO:0007669"/>
    <property type="project" value="InterPro"/>
</dbReference>
<feature type="transmembrane region" description="Helical" evidence="8">
    <location>
        <begin position="50"/>
        <end position="70"/>
    </location>
</feature>
<evidence type="ECO:0000256" key="5">
    <source>
        <dbReference type="ARBA" id="ARBA00022989"/>
    </source>
</evidence>
<evidence type="ECO:0000256" key="7">
    <source>
        <dbReference type="SAM" id="MobiDB-lite"/>
    </source>
</evidence>
<dbReference type="SUPFAM" id="SSF52540">
    <property type="entry name" value="P-loop containing nucleoside triphosphate hydrolases"/>
    <property type="match status" value="1"/>
</dbReference>
<evidence type="ECO:0000313" key="11">
    <source>
        <dbReference type="EMBL" id="RHF52839.1"/>
    </source>
</evidence>
<keyword evidence="2 8" id="KW-0812">Transmembrane</keyword>
<dbReference type="InterPro" id="IPR003439">
    <property type="entry name" value="ABC_transporter-like_ATP-bd"/>
</dbReference>
<dbReference type="SUPFAM" id="SSF90123">
    <property type="entry name" value="ABC transporter transmembrane region"/>
    <property type="match status" value="1"/>
</dbReference>
<proteinExistence type="predicted"/>
<evidence type="ECO:0000259" key="9">
    <source>
        <dbReference type="PROSITE" id="PS50893"/>
    </source>
</evidence>
<evidence type="ECO:0000256" key="4">
    <source>
        <dbReference type="ARBA" id="ARBA00022840"/>
    </source>
</evidence>
<dbReference type="Proteomes" id="UP000283442">
    <property type="component" value="Unassembled WGS sequence"/>
</dbReference>
<dbReference type="PROSITE" id="PS50929">
    <property type="entry name" value="ABC_TM1F"/>
    <property type="match status" value="1"/>
</dbReference>
<evidence type="ECO:0000256" key="6">
    <source>
        <dbReference type="ARBA" id="ARBA00023136"/>
    </source>
</evidence>
<keyword evidence="6 8" id="KW-0472">Membrane</keyword>
<dbReference type="GO" id="GO:0016887">
    <property type="term" value="F:ATP hydrolysis activity"/>
    <property type="evidence" value="ECO:0007669"/>
    <property type="project" value="InterPro"/>
</dbReference>
<accession>A0A414NYQ7</accession>
<evidence type="ECO:0000256" key="8">
    <source>
        <dbReference type="SAM" id="Phobius"/>
    </source>
</evidence>
<keyword evidence="3" id="KW-0547">Nucleotide-binding</keyword>
<dbReference type="GO" id="GO:0034040">
    <property type="term" value="F:ATPase-coupled lipid transmembrane transporter activity"/>
    <property type="evidence" value="ECO:0007669"/>
    <property type="project" value="TreeGrafter"/>
</dbReference>
<feature type="compositionally biased region" description="Basic and acidic residues" evidence="7">
    <location>
        <begin position="310"/>
        <end position="323"/>
    </location>
</feature>
<dbReference type="GO" id="GO:0005524">
    <property type="term" value="F:ATP binding"/>
    <property type="evidence" value="ECO:0007669"/>
    <property type="project" value="UniProtKB-KW"/>
</dbReference>
<dbReference type="InterPro" id="IPR039421">
    <property type="entry name" value="Type_1_exporter"/>
</dbReference>
<dbReference type="AlphaFoldDB" id="A0A414NYQ7"/>
<dbReference type="PROSITE" id="PS50893">
    <property type="entry name" value="ABC_TRANSPORTER_2"/>
    <property type="match status" value="1"/>
</dbReference>
<dbReference type="InterPro" id="IPR027417">
    <property type="entry name" value="P-loop_NTPase"/>
</dbReference>
<dbReference type="NCBIfam" id="TIGR02868">
    <property type="entry name" value="CydC"/>
    <property type="match status" value="1"/>
</dbReference>
<feature type="domain" description="ABC transmembrane type-1" evidence="10">
    <location>
        <begin position="19"/>
        <end position="295"/>
    </location>
</feature>
<dbReference type="GO" id="GO:0005886">
    <property type="term" value="C:plasma membrane"/>
    <property type="evidence" value="ECO:0007669"/>
    <property type="project" value="UniProtKB-SubCell"/>
</dbReference>
<dbReference type="InterPro" id="IPR003593">
    <property type="entry name" value="AAA+_ATPase"/>
</dbReference>
<dbReference type="GO" id="GO:0034775">
    <property type="term" value="P:glutathione transmembrane transport"/>
    <property type="evidence" value="ECO:0007669"/>
    <property type="project" value="InterPro"/>
</dbReference>
<dbReference type="InterPro" id="IPR011527">
    <property type="entry name" value="ABC1_TM_dom"/>
</dbReference>
<comment type="caution">
    <text evidence="11">The sequence shown here is derived from an EMBL/GenBank/DDBJ whole genome shotgun (WGS) entry which is preliminary data.</text>
</comment>
<gene>
    <name evidence="11" type="primary">cydC</name>
    <name evidence="11" type="ORF">DW674_02710</name>
</gene>
<protein>
    <submittedName>
        <fullName evidence="11">Thiol reductant ABC exporter subunit CydC</fullName>
    </submittedName>
</protein>
<dbReference type="Pfam" id="PF00005">
    <property type="entry name" value="ABC_tran"/>
    <property type="match status" value="1"/>
</dbReference>
<dbReference type="GO" id="GO:0140359">
    <property type="term" value="F:ABC-type transporter activity"/>
    <property type="evidence" value="ECO:0007669"/>
    <property type="project" value="InterPro"/>
</dbReference>
<dbReference type="RefSeq" id="WP_118175060.1">
    <property type="nucleotide sequence ID" value="NZ_QRHE01000002.1"/>
</dbReference>
<reference evidence="11 12" key="1">
    <citation type="submission" date="2018-08" db="EMBL/GenBank/DDBJ databases">
        <title>A genome reference for cultivated species of the human gut microbiota.</title>
        <authorList>
            <person name="Zou Y."/>
            <person name="Xue W."/>
            <person name="Luo G."/>
        </authorList>
    </citation>
    <scope>NUCLEOTIDE SEQUENCE [LARGE SCALE GENOMIC DNA]</scope>
    <source>
        <strain evidence="11 12">AM25-21AC</strain>
    </source>
</reference>
<evidence type="ECO:0000256" key="2">
    <source>
        <dbReference type="ARBA" id="ARBA00022692"/>
    </source>
</evidence>
<dbReference type="Gene3D" id="1.20.1560.10">
    <property type="entry name" value="ABC transporter type 1, transmembrane domain"/>
    <property type="match status" value="1"/>
</dbReference>
<evidence type="ECO:0000256" key="3">
    <source>
        <dbReference type="ARBA" id="ARBA00022741"/>
    </source>
</evidence>
<keyword evidence="5 8" id="KW-1133">Transmembrane helix</keyword>
<dbReference type="InterPro" id="IPR014223">
    <property type="entry name" value="ABC_CydC/D"/>
</dbReference>
<keyword evidence="4" id="KW-0067">ATP-binding</keyword>